<evidence type="ECO:0000313" key="2">
    <source>
        <dbReference type="EMBL" id="SEA99184.1"/>
    </source>
</evidence>
<sequence length="139" mass="15850">MKAFKLENEPKIESGFKTPEHYFENFSEKLMHKLPENEPKVISLFQKNKKTFIMVAAVLIIALLIPVFYTSTVNVNSKEIDTATLENYLSYQSNINQYDLINGLEADEINNINTTIALEDATIEDILVSNGNLEHLIIE</sequence>
<protein>
    <submittedName>
        <fullName evidence="2">Uncharacterized protein</fullName>
    </submittedName>
</protein>
<dbReference type="STRING" id="150146.SAMN05443667_11482"/>
<dbReference type="EMBL" id="FNRD01000014">
    <property type="protein sequence ID" value="SEA99184.1"/>
    <property type="molecule type" value="Genomic_DNA"/>
</dbReference>
<dbReference type="OrthoDB" id="981524at2"/>
<feature type="transmembrane region" description="Helical" evidence="1">
    <location>
        <begin position="51"/>
        <end position="69"/>
    </location>
</feature>
<name>A0A1H4FPG1_9FLAO</name>
<evidence type="ECO:0000313" key="3">
    <source>
        <dbReference type="Proteomes" id="UP000198951"/>
    </source>
</evidence>
<gene>
    <name evidence="2" type="ORF">SAMN05443667_11482</name>
</gene>
<proteinExistence type="predicted"/>
<keyword evidence="1" id="KW-0472">Membrane</keyword>
<keyword evidence="1" id="KW-0812">Transmembrane</keyword>
<keyword evidence="3" id="KW-1185">Reference proteome</keyword>
<keyword evidence="1" id="KW-1133">Transmembrane helix</keyword>
<dbReference type="AlphaFoldDB" id="A0A1H4FPG1"/>
<organism evidence="2 3">
    <name type="scientific">Flavobacterium gillisiae</name>
    <dbReference type="NCBI Taxonomy" id="150146"/>
    <lineage>
        <taxon>Bacteria</taxon>
        <taxon>Pseudomonadati</taxon>
        <taxon>Bacteroidota</taxon>
        <taxon>Flavobacteriia</taxon>
        <taxon>Flavobacteriales</taxon>
        <taxon>Flavobacteriaceae</taxon>
        <taxon>Flavobacterium</taxon>
    </lineage>
</organism>
<dbReference type="Proteomes" id="UP000198951">
    <property type="component" value="Unassembled WGS sequence"/>
</dbReference>
<evidence type="ECO:0000256" key="1">
    <source>
        <dbReference type="SAM" id="Phobius"/>
    </source>
</evidence>
<reference evidence="3" key="1">
    <citation type="submission" date="2016-10" db="EMBL/GenBank/DDBJ databases">
        <authorList>
            <person name="Varghese N."/>
            <person name="Submissions S."/>
        </authorList>
    </citation>
    <scope>NUCLEOTIDE SEQUENCE [LARGE SCALE GENOMIC DNA]</scope>
    <source>
        <strain evidence="3">DSM 22376</strain>
    </source>
</reference>
<dbReference type="RefSeq" id="WP_091092937.1">
    <property type="nucleotide sequence ID" value="NZ_FNRD01000014.1"/>
</dbReference>
<accession>A0A1H4FPG1</accession>